<reference evidence="2 3" key="2">
    <citation type="journal article" date="2013" name="Plant Cell Physiol.">
        <title>Rice Annotation Project Database (RAP-DB): an integrative and interactive database for rice genomics.</title>
        <authorList>
            <person name="Sakai H."/>
            <person name="Lee S.S."/>
            <person name="Tanaka T."/>
            <person name="Numa H."/>
            <person name="Kim J."/>
            <person name="Kawahara Y."/>
            <person name="Wakimoto H."/>
            <person name="Yang C.C."/>
            <person name="Iwamoto M."/>
            <person name="Abe T."/>
            <person name="Yamada Y."/>
            <person name="Muto A."/>
            <person name="Inokuchi H."/>
            <person name="Ikemura T."/>
            <person name="Matsumoto T."/>
            <person name="Sasaki T."/>
            <person name="Itoh T."/>
        </authorList>
    </citation>
    <scope>NUCLEOTIDE SEQUENCE [LARGE SCALE GENOMIC DNA]</scope>
    <source>
        <strain evidence="3">cv. Nipponbare</strain>
    </source>
</reference>
<dbReference type="eggNOG" id="ENOG502SXN9">
    <property type="taxonomic scope" value="Eukaryota"/>
</dbReference>
<dbReference type="Proteomes" id="UP000059680">
    <property type="component" value="Chromosome 3"/>
</dbReference>
<dbReference type="InParanoid" id="A0A0P0VU56"/>
<organism evidence="2 3">
    <name type="scientific">Oryza sativa subsp. japonica</name>
    <name type="common">Rice</name>
    <dbReference type="NCBI Taxonomy" id="39947"/>
    <lineage>
        <taxon>Eukaryota</taxon>
        <taxon>Viridiplantae</taxon>
        <taxon>Streptophyta</taxon>
        <taxon>Embryophyta</taxon>
        <taxon>Tracheophyta</taxon>
        <taxon>Spermatophyta</taxon>
        <taxon>Magnoliopsida</taxon>
        <taxon>Liliopsida</taxon>
        <taxon>Poales</taxon>
        <taxon>Poaceae</taxon>
        <taxon>BOP clade</taxon>
        <taxon>Oryzoideae</taxon>
        <taxon>Oryzeae</taxon>
        <taxon>Oryzinae</taxon>
        <taxon>Oryza</taxon>
        <taxon>Oryza sativa</taxon>
    </lineage>
</organism>
<dbReference type="EMBL" id="AP014959">
    <property type="protein sequence ID" value="BAS82778.1"/>
    <property type="molecule type" value="Genomic_DNA"/>
</dbReference>
<gene>
    <name evidence="2" type="ordered locus">Os03g0197125</name>
    <name evidence="2" type="ORF">OSNPB_030197125</name>
</gene>
<evidence type="ECO:0000313" key="3">
    <source>
        <dbReference type="Proteomes" id="UP000059680"/>
    </source>
</evidence>
<reference evidence="2 3" key="3">
    <citation type="journal article" date="2013" name="Rice">
        <title>Improvement of the Oryza sativa Nipponbare reference genome using next generation sequence and optical map data.</title>
        <authorList>
            <person name="Kawahara Y."/>
            <person name="de la Bastide M."/>
            <person name="Hamilton J.P."/>
            <person name="Kanamori H."/>
            <person name="McCombie W.R."/>
            <person name="Ouyang S."/>
            <person name="Schwartz D.C."/>
            <person name="Tanaka T."/>
            <person name="Wu J."/>
            <person name="Zhou S."/>
            <person name="Childs K.L."/>
            <person name="Davidson R.M."/>
            <person name="Lin H."/>
            <person name="Quesada-Ocampo L."/>
            <person name="Vaillancourt B."/>
            <person name="Sakai H."/>
            <person name="Lee S.S."/>
            <person name="Kim J."/>
            <person name="Numa H."/>
            <person name="Itoh T."/>
            <person name="Buell C.R."/>
            <person name="Matsumoto T."/>
        </authorList>
    </citation>
    <scope>NUCLEOTIDE SEQUENCE [LARGE SCALE GENOMIC DNA]</scope>
    <source>
        <strain evidence="3">cv. Nipponbare</strain>
    </source>
</reference>
<name>A0A0P0VU56_ORYSJ</name>
<dbReference type="AlphaFoldDB" id="A0A0P0VU56"/>
<feature type="compositionally biased region" description="Basic residues" evidence="1">
    <location>
        <begin position="215"/>
        <end position="225"/>
    </location>
</feature>
<feature type="region of interest" description="Disordered" evidence="1">
    <location>
        <begin position="154"/>
        <end position="225"/>
    </location>
</feature>
<dbReference type="FunCoup" id="A0A0P0VU56">
    <property type="interactions" value="20"/>
</dbReference>
<evidence type="ECO:0000256" key="1">
    <source>
        <dbReference type="SAM" id="MobiDB-lite"/>
    </source>
</evidence>
<reference evidence="3" key="1">
    <citation type="journal article" date="2005" name="Nature">
        <title>The map-based sequence of the rice genome.</title>
        <authorList>
            <consortium name="International rice genome sequencing project (IRGSP)"/>
            <person name="Matsumoto T."/>
            <person name="Wu J."/>
            <person name="Kanamori H."/>
            <person name="Katayose Y."/>
            <person name="Fujisawa M."/>
            <person name="Namiki N."/>
            <person name="Mizuno H."/>
            <person name="Yamamoto K."/>
            <person name="Antonio B.A."/>
            <person name="Baba T."/>
            <person name="Sakata K."/>
            <person name="Nagamura Y."/>
            <person name="Aoki H."/>
            <person name="Arikawa K."/>
            <person name="Arita K."/>
            <person name="Bito T."/>
            <person name="Chiden Y."/>
            <person name="Fujitsuka N."/>
            <person name="Fukunaka R."/>
            <person name="Hamada M."/>
            <person name="Harada C."/>
            <person name="Hayashi A."/>
            <person name="Hijishita S."/>
            <person name="Honda M."/>
            <person name="Hosokawa S."/>
            <person name="Ichikawa Y."/>
            <person name="Idonuma A."/>
            <person name="Iijima M."/>
            <person name="Ikeda M."/>
            <person name="Ikeno M."/>
            <person name="Ito K."/>
            <person name="Ito S."/>
            <person name="Ito T."/>
            <person name="Ito Y."/>
            <person name="Ito Y."/>
            <person name="Iwabuchi A."/>
            <person name="Kamiya K."/>
            <person name="Karasawa W."/>
            <person name="Kurita K."/>
            <person name="Katagiri S."/>
            <person name="Kikuta A."/>
            <person name="Kobayashi H."/>
            <person name="Kobayashi N."/>
            <person name="Machita K."/>
            <person name="Maehara T."/>
            <person name="Masukawa M."/>
            <person name="Mizubayashi T."/>
            <person name="Mukai Y."/>
            <person name="Nagasaki H."/>
            <person name="Nagata Y."/>
            <person name="Naito S."/>
            <person name="Nakashima M."/>
            <person name="Nakama Y."/>
            <person name="Nakamichi Y."/>
            <person name="Nakamura M."/>
            <person name="Meguro A."/>
            <person name="Negishi M."/>
            <person name="Ohta I."/>
            <person name="Ohta T."/>
            <person name="Okamoto M."/>
            <person name="Ono N."/>
            <person name="Saji S."/>
            <person name="Sakaguchi M."/>
            <person name="Sakai K."/>
            <person name="Shibata M."/>
            <person name="Shimokawa T."/>
            <person name="Song J."/>
            <person name="Takazaki Y."/>
            <person name="Terasawa K."/>
            <person name="Tsugane M."/>
            <person name="Tsuji K."/>
            <person name="Ueda S."/>
            <person name="Waki K."/>
            <person name="Yamagata H."/>
            <person name="Yamamoto M."/>
            <person name="Yamamoto S."/>
            <person name="Yamane H."/>
            <person name="Yoshiki S."/>
            <person name="Yoshihara R."/>
            <person name="Yukawa K."/>
            <person name="Zhong H."/>
            <person name="Yano M."/>
            <person name="Yuan Q."/>
            <person name="Ouyang S."/>
            <person name="Liu J."/>
            <person name="Jones K.M."/>
            <person name="Gansberger K."/>
            <person name="Moffat K."/>
            <person name="Hill J."/>
            <person name="Bera J."/>
            <person name="Fadrosh D."/>
            <person name="Jin S."/>
            <person name="Johri S."/>
            <person name="Kim M."/>
            <person name="Overton L."/>
            <person name="Reardon M."/>
            <person name="Tsitrin T."/>
            <person name="Vuong H."/>
            <person name="Weaver B."/>
            <person name="Ciecko A."/>
            <person name="Tallon L."/>
            <person name="Jackson J."/>
            <person name="Pai G."/>
            <person name="Aken S.V."/>
            <person name="Utterback T."/>
            <person name="Reidmuller S."/>
            <person name="Feldblyum T."/>
            <person name="Hsiao J."/>
            <person name="Zismann V."/>
            <person name="Iobst S."/>
            <person name="de Vazeille A.R."/>
            <person name="Buell C.R."/>
            <person name="Ying K."/>
            <person name="Li Y."/>
            <person name="Lu T."/>
            <person name="Huang Y."/>
            <person name="Zhao Q."/>
            <person name="Feng Q."/>
            <person name="Zhang L."/>
            <person name="Zhu J."/>
            <person name="Weng Q."/>
            <person name="Mu J."/>
            <person name="Lu Y."/>
            <person name="Fan D."/>
            <person name="Liu Y."/>
            <person name="Guan J."/>
            <person name="Zhang Y."/>
            <person name="Yu S."/>
            <person name="Liu X."/>
            <person name="Zhang Y."/>
            <person name="Hong G."/>
            <person name="Han B."/>
            <person name="Choisne N."/>
            <person name="Demange N."/>
            <person name="Orjeda G."/>
            <person name="Samain S."/>
            <person name="Cattolico L."/>
            <person name="Pelletier E."/>
            <person name="Couloux A."/>
            <person name="Segurens B."/>
            <person name="Wincker P."/>
            <person name="D'Hont A."/>
            <person name="Scarpelli C."/>
            <person name="Weissenbach J."/>
            <person name="Salanoubat M."/>
            <person name="Quetier F."/>
            <person name="Yu Y."/>
            <person name="Kim H.R."/>
            <person name="Rambo T."/>
            <person name="Currie J."/>
            <person name="Collura K."/>
            <person name="Luo M."/>
            <person name="Yang T."/>
            <person name="Ammiraju J.S.S."/>
            <person name="Engler F."/>
            <person name="Soderlund C."/>
            <person name="Wing R.A."/>
            <person name="Palmer L.E."/>
            <person name="de la Bastide M."/>
            <person name="Spiegel L."/>
            <person name="Nascimento L."/>
            <person name="Zutavern T."/>
            <person name="O'Shaughnessy A."/>
            <person name="Dike S."/>
            <person name="Dedhia N."/>
            <person name="Preston R."/>
            <person name="Balija V."/>
            <person name="McCombie W.R."/>
            <person name="Chow T."/>
            <person name="Chen H."/>
            <person name="Chung M."/>
            <person name="Chen C."/>
            <person name="Shaw J."/>
            <person name="Wu H."/>
            <person name="Hsiao K."/>
            <person name="Chao Y."/>
            <person name="Chu M."/>
            <person name="Cheng C."/>
            <person name="Hour A."/>
            <person name="Lee P."/>
            <person name="Lin S."/>
            <person name="Lin Y."/>
            <person name="Liou J."/>
            <person name="Liu S."/>
            <person name="Hsing Y."/>
            <person name="Raghuvanshi S."/>
            <person name="Mohanty A."/>
            <person name="Bharti A.K."/>
            <person name="Gaur A."/>
            <person name="Gupta V."/>
            <person name="Kumar D."/>
            <person name="Ravi V."/>
            <person name="Vij S."/>
            <person name="Kapur A."/>
            <person name="Khurana P."/>
            <person name="Khurana P."/>
            <person name="Khurana J.P."/>
            <person name="Tyagi A.K."/>
            <person name="Gaikwad K."/>
            <person name="Singh A."/>
            <person name="Dalal V."/>
            <person name="Srivastava S."/>
            <person name="Dixit A."/>
            <person name="Pal A.K."/>
            <person name="Ghazi I.A."/>
            <person name="Yadav M."/>
            <person name="Pandit A."/>
            <person name="Bhargava A."/>
            <person name="Sureshbabu K."/>
            <person name="Batra K."/>
            <person name="Sharma T.R."/>
            <person name="Mohapatra T."/>
            <person name="Singh N.K."/>
            <person name="Messing J."/>
            <person name="Nelson A.B."/>
            <person name="Fuks G."/>
            <person name="Kavchok S."/>
            <person name="Keizer G."/>
            <person name="Linton E."/>
            <person name="Llaca V."/>
            <person name="Song R."/>
            <person name="Tanyolac B."/>
            <person name="Young S."/>
            <person name="Ho-Il K."/>
            <person name="Hahn J.H."/>
            <person name="Sangsakoo G."/>
            <person name="Vanavichit A."/>
            <person name="de Mattos Luiz.A.T."/>
            <person name="Zimmer P.D."/>
            <person name="Malone G."/>
            <person name="Dellagostin O."/>
            <person name="de Oliveira A.C."/>
            <person name="Bevan M."/>
            <person name="Bancroft I."/>
            <person name="Minx P."/>
            <person name="Cordum H."/>
            <person name="Wilson R."/>
            <person name="Cheng Z."/>
            <person name="Jin W."/>
            <person name="Jiang J."/>
            <person name="Leong S.A."/>
            <person name="Iwama H."/>
            <person name="Gojobori T."/>
            <person name="Itoh T."/>
            <person name="Niimura Y."/>
            <person name="Fujii Y."/>
            <person name="Habara T."/>
            <person name="Sakai H."/>
            <person name="Sato Y."/>
            <person name="Wilson G."/>
            <person name="Kumar K."/>
            <person name="McCouch S."/>
            <person name="Juretic N."/>
            <person name="Hoen D."/>
            <person name="Wright S."/>
            <person name="Bruskiewich R."/>
            <person name="Bureau T."/>
            <person name="Miyao A."/>
            <person name="Hirochika H."/>
            <person name="Nishikawa T."/>
            <person name="Kadowaki K."/>
            <person name="Sugiura M."/>
            <person name="Burr B."/>
            <person name="Sasaki T."/>
        </authorList>
    </citation>
    <scope>NUCLEOTIDE SEQUENCE [LARGE SCALE GENOMIC DNA]</scope>
    <source>
        <strain evidence="3">cv. Nipponbare</strain>
    </source>
</reference>
<proteinExistence type="predicted"/>
<dbReference type="Gramene" id="Os03t0197125-00">
    <property type="protein sequence ID" value="Os03t0197125-00"/>
    <property type="gene ID" value="Os03g0197125"/>
</dbReference>
<feature type="compositionally biased region" description="Low complexity" evidence="1">
    <location>
        <begin position="154"/>
        <end position="165"/>
    </location>
</feature>
<dbReference type="PaxDb" id="39947-A0A0P0VU56"/>
<keyword evidence="3" id="KW-1185">Reference proteome</keyword>
<protein>
    <submittedName>
        <fullName evidence="2">Os03g0197125 protein</fullName>
    </submittedName>
</protein>
<evidence type="ECO:0000313" key="2">
    <source>
        <dbReference type="EMBL" id="BAS82778.1"/>
    </source>
</evidence>
<sequence length="225" mass="24504">MLMAPSAFASPSGRRSIMSRDVARVKRKMAMPPPLARRSGLRPTRSRRSVAIGMKKVLQTPTAMDAPSEFVFDLMPARSNTRGLYITTQSTPVACWMNIRPSPATSMRRTGLVGLSSSSFHTPSPCEALFARTMATTSSPSDASSGMPTAFLMSRSRSSASSGESEVLRSTRRASSMRPRMTSHRGDSGMARTAMPRKMGGTAPTRNMARQLRWTGRRAKAKLET</sequence>
<accession>A0A0P0VU56</accession>